<dbReference type="EMBL" id="AMGX01000032">
    <property type="protein sequence ID" value="EXJ59338.1"/>
    <property type="molecule type" value="Genomic_DNA"/>
</dbReference>
<dbReference type="InterPro" id="IPR022024">
    <property type="entry name" value="DUF3602"/>
</dbReference>
<dbReference type="PANTHER" id="PTHR34693:SF1">
    <property type="entry name" value="PROTEIN PAR32"/>
    <property type="match status" value="1"/>
</dbReference>
<name>W9VUW4_9EURO</name>
<dbReference type="GeneID" id="19196905"/>
<proteinExistence type="predicted"/>
<dbReference type="HOGENOM" id="CLU_128301_0_0_1"/>
<dbReference type="PANTHER" id="PTHR34693">
    <property type="entry name" value="PROTEIN PAR32"/>
    <property type="match status" value="1"/>
</dbReference>
<sequence>MTVQPKDQVYVHFGRGGAGNIINSTTRETRRPSWIADSQSQSTVTGHERIHVGRRFSTGIGGSGNMSAASKFQDRREADEEMAKLLYDRQAPGIVLIEGRYHTGRGGAANKYANTELEDQEARLNNENMRRQSFASMSHRRQSLASLIPSSGEDSRRPSIASIRDYLMARRSSKA</sequence>
<dbReference type="AlphaFoldDB" id="W9VUW4"/>
<reference evidence="2 3" key="1">
    <citation type="submission" date="2013-03" db="EMBL/GenBank/DDBJ databases">
        <title>The Genome Sequence of Cladophialophora psammophila CBS 110553.</title>
        <authorList>
            <consortium name="The Broad Institute Genomics Platform"/>
            <person name="Cuomo C."/>
            <person name="de Hoog S."/>
            <person name="Gorbushina A."/>
            <person name="Walker B."/>
            <person name="Young S.K."/>
            <person name="Zeng Q."/>
            <person name="Gargeya S."/>
            <person name="Fitzgerald M."/>
            <person name="Haas B."/>
            <person name="Abouelleil A."/>
            <person name="Allen A.W."/>
            <person name="Alvarado L."/>
            <person name="Arachchi H.M."/>
            <person name="Berlin A.M."/>
            <person name="Chapman S.B."/>
            <person name="Gainer-Dewar J."/>
            <person name="Goldberg J."/>
            <person name="Griggs A."/>
            <person name="Gujja S."/>
            <person name="Hansen M."/>
            <person name="Howarth C."/>
            <person name="Imamovic A."/>
            <person name="Ireland A."/>
            <person name="Larimer J."/>
            <person name="McCowan C."/>
            <person name="Murphy C."/>
            <person name="Pearson M."/>
            <person name="Poon T.W."/>
            <person name="Priest M."/>
            <person name="Roberts A."/>
            <person name="Saif S."/>
            <person name="Shea T."/>
            <person name="Sisk P."/>
            <person name="Sykes S."/>
            <person name="Wortman J."/>
            <person name="Nusbaum C."/>
            <person name="Birren B."/>
        </authorList>
    </citation>
    <scope>NUCLEOTIDE SEQUENCE [LARGE SCALE GENOMIC DNA]</scope>
    <source>
        <strain evidence="2 3">CBS 110553</strain>
    </source>
</reference>
<dbReference type="Pfam" id="PF12223">
    <property type="entry name" value="DUF3602"/>
    <property type="match status" value="1"/>
</dbReference>
<comment type="caution">
    <text evidence="2">The sequence shown here is derived from an EMBL/GenBank/DDBJ whole genome shotgun (WGS) entry which is preliminary data.</text>
</comment>
<dbReference type="InterPro" id="IPR053203">
    <property type="entry name" value="Cisplatin_resist-associated"/>
</dbReference>
<organism evidence="2 3">
    <name type="scientific">Cladophialophora psammophila CBS 110553</name>
    <dbReference type="NCBI Taxonomy" id="1182543"/>
    <lineage>
        <taxon>Eukaryota</taxon>
        <taxon>Fungi</taxon>
        <taxon>Dikarya</taxon>
        <taxon>Ascomycota</taxon>
        <taxon>Pezizomycotina</taxon>
        <taxon>Eurotiomycetes</taxon>
        <taxon>Chaetothyriomycetidae</taxon>
        <taxon>Chaetothyriales</taxon>
        <taxon>Herpotrichiellaceae</taxon>
        <taxon>Cladophialophora</taxon>
    </lineage>
</organism>
<evidence type="ECO:0000256" key="1">
    <source>
        <dbReference type="SAM" id="MobiDB-lite"/>
    </source>
</evidence>
<gene>
    <name evidence="2" type="ORF">A1O5_12219</name>
</gene>
<dbReference type="Proteomes" id="UP000019471">
    <property type="component" value="Unassembled WGS sequence"/>
</dbReference>
<protein>
    <submittedName>
        <fullName evidence="2">Uncharacterized protein</fullName>
    </submittedName>
</protein>
<feature type="region of interest" description="Disordered" evidence="1">
    <location>
        <begin position="134"/>
        <end position="162"/>
    </location>
</feature>
<dbReference type="OrthoDB" id="3063476at2759"/>
<keyword evidence="3" id="KW-1185">Reference proteome</keyword>
<accession>W9VUW4</accession>
<dbReference type="RefSeq" id="XP_007750978.1">
    <property type="nucleotide sequence ID" value="XM_007752788.1"/>
</dbReference>
<evidence type="ECO:0000313" key="3">
    <source>
        <dbReference type="Proteomes" id="UP000019471"/>
    </source>
</evidence>
<evidence type="ECO:0000313" key="2">
    <source>
        <dbReference type="EMBL" id="EXJ59338.1"/>
    </source>
</evidence>